<keyword evidence="3" id="KW-1185">Reference proteome</keyword>
<sequence>MPTLSTKSFPGYPPVDLHSKVKAETSRRSKTNTMNSVVRAFSSSRALNQVLGMREPEPFPTPPEMPHDLKQQFEAGLQHYERLYAAGFFASNEVEVQAIRPLQKSKPELADILEEKESPVRASPARSASSGIASGLKISVPEWTSSKQAVAVAQRYTFLDSDSDPANDTASEHTNYELGVEDYSSWEYDSSTTLAVSEQSRPGSSVSRRELSSAPASSFPPRTSSLLPNDLSNGGQDTSGLPYRLPNKKALRLGLLPQPAHPDVTTSTLCSDNIALNINSNPASVPVPQITVQAPSPKKGSTSRKRAPSSSDQSDFNPPVSQRARRDDTVGLPSLPSDAEASWKFKFPGNTHALLTILLTWSHTMWSLHNRLPDPKLFAIHPAFPYSVSPPLAIRLLSVSFYDTSIEPHQEVRFLGPGDVAEMSYHEVDVFSTTGSQQGNQEEPQPSFPIGTIKQTLGLASLRNTVPTRYTSPTQRAKTGSGRWCYILLKSHQPPNKATPPHVILAWHASATTATTNCLHTIYPAAAPPIPPPPPQSKLKRFSSLQNLGTALRTPARFNFHSTLRSASSSSELAAVDASAEVQSRGGVTLLRTVLKLERAGGVPLIEGFRVDVKAFRRWLDACGKGKGKVIMWRERDGG</sequence>
<feature type="compositionally biased region" description="Polar residues" evidence="1">
    <location>
        <begin position="214"/>
        <end position="239"/>
    </location>
</feature>
<feature type="region of interest" description="Disordered" evidence="1">
    <location>
        <begin position="281"/>
        <end position="333"/>
    </location>
</feature>
<evidence type="ECO:0000313" key="2">
    <source>
        <dbReference type="EMBL" id="KAF9700479.1"/>
    </source>
</evidence>
<gene>
    <name evidence="2" type="ORF">EKO04_001276</name>
</gene>
<dbReference type="OrthoDB" id="3800839at2759"/>
<dbReference type="EMBL" id="RZGK01000003">
    <property type="protein sequence ID" value="KAF9700479.1"/>
    <property type="molecule type" value="Genomic_DNA"/>
</dbReference>
<name>A0A8H7MKS2_9PLEO</name>
<reference evidence="2" key="2">
    <citation type="submission" date="2020-09" db="EMBL/GenBank/DDBJ databases">
        <title>Reference genome assembly for Australian Ascochyta lentis isolate Al4.</title>
        <authorList>
            <person name="Lee R.C."/>
            <person name="Farfan-Caceres L.M."/>
            <person name="Debler J.W."/>
            <person name="Williams A.H."/>
            <person name="Henares B.M."/>
        </authorList>
    </citation>
    <scope>NUCLEOTIDE SEQUENCE</scope>
    <source>
        <strain evidence="2">Al4</strain>
    </source>
</reference>
<feature type="region of interest" description="Disordered" evidence="1">
    <location>
        <begin position="194"/>
        <end position="244"/>
    </location>
</feature>
<accession>A0A8H7MKS2</accession>
<reference evidence="2" key="1">
    <citation type="submission" date="2018-12" db="EMBL/GenBank/DDBJ databases">
        <authorList>
            <person name="Syme R.A."/>
            <person name="Farfan-Caceres L."/>
            <person name="Lichtenzveig J."/>
        </authorList>
    </citation>
    <scope>NUCLEOTIDE SEQUENCE</scope>
    <source>
        <strain evidence="2">Al4</strain>
    </source>
</reference>
<feature type="compositionally biased region" description="Polar residues" evidence="1">
    <location>
        <begin position="308"/>
        <end position="320"/>
    </location>
</feature>
<organism evidence="2 3">
    <name type="scientific">Ascochyta lentis</name>
    <dbReference type="NCBI Taxonomy" id="205686"/>
    <lineage>
        <taxon>Eukaryota</taxon>
        <taxon>Fungi</taxon>
        <taxon>Dikarya</taxon>
        <taxon>Ascomycota</taxon>
        <taxon>Pezizomycotina</taxon>
        <taxon>Dothideomycetes</taxon>
        <taxon>Pleosporomycetidae</taxon>
        <taxon>Pleosporales</taxon>
        <taxon>Pleosporineae</taxon>
        <taxon>Didymellaceae</taxon>
        <taxon>Ascochyta</taxon>
    </lineage>
</organism>
<evidence type="ECO:0000256" key="1">
    <source>
        <dbReference type="SAM" id="MobiDB-lite"/>
    </source>
</evidence>
<protein>
    <submittedName>
        <fullName evidence="2">Uncharacterized protein</fullName>
    </submittedName>
</protein>
<feature type="compositionally biased region" description="Basic and acidic residues" evidence="1">
    <location>
        <begin position="17"/>
        <end position="27"/>
    </location>
</feature>
<evidence type="ECO:0000313" key="3">
    <source>
        <dbReference type="Proteomes" id="UP000651452"/>
    </source>
</evidence>
<feature type="region of interest" description="Disordered" evidence="1">
    <location>
        <begin position="1"/>
        <end position="32"/>
    </location>
</feature>
<dbReference type="Proteomes" id="UP000651452">
    <property type="component" value="Unassembled WGS sequence"/>
</dbReference>
<proteinExistence type="predicted"/>
<feature type="compositionally biased region" description="Polar residues" evidence="1">
    <location>
        <begin position="194"/>
        <end position="206"/>
    </location>
</feature>
<dbReference type="AlphaFoldDB" id="A0A8H7MKS2"/>
<comment type="caution">
    <text evidence="2">The sequence shown here is derived from an EMBL/GenBank/DDBJ whole genome shotgun (WGS) entry which is preliminary data.</text>
</comment>